<feature type="domain" description="Inorganic pyrophosphatase" evidence="3">
    <location>
        <begin position="641"/>
        <end position="763"/>
    </location>
</feature>
<feature type="compositionally biased region" description="Polar residues" evidence="1">
    <location>
        <begin position="543"/>
        <end position="554"/>
    </location>
</feature>
<gene>
    <name evidence="4" type="ORF">TROPICALSUN_10</name>
</gene>
<evidence type="ECO:0000259" key="2">
    <source>
        <dbReference type="Pfam" id="PF06381"/>
    </source>
</evidence>
<evidence type="ECO:0000256" key="1">
    <source>
        <dbReference type="SAM" id="MobiDB-lite"/>
    </source>
</evidence>
<dbReference type="InterPro" id="IPR041595">
    <property type="entry name" value="Inorganic_Pase"/>
</dbReference>
<evidence type="ECO:0000313" key="4">
    <source>
        <dbReference type="EMBL" id="QEG13801.1"/>
    </source>
</evidence>
<proteinExistence type="predicted"/>
<dbReference type="PROSITE" id="PS00387">
    <property type="entry name" value="PPASE"/>
    <property type="match status" value="1"/>
</dbReference>
<dbReference type="EMBL" id="MN013090">
    <property type="protein sequence ID" value="QEG13801.1"/>
    <property type="molecule type" value="Genomic_DNA"/>
</dbReference>
<dbReference type="GO" id="GO:0006796">
    <property type="term" value="P:phosphate-containing compound metabolic process"/>
    <property type="evidence" value="ECO:0007669"/>
    <property type="project" value="InterPro"/>
</dbReference>
<dbReference type="InterPro" id="IPR036649">
    <property type="entry name" value="Pyrophosphatase_sf"/>
</dbReference>
<name>A0A5B9NQF6_9CAUD</name>
<evidence type="ECO:0000259" key="3">
    <source>
        <dbReference type="Pfam" id="PF18823"/>
    </source>
</evidence>
<organism evidence="4 5">
    <name type="scientific">Erwinia phage vB_EamM_TropicalSun</name>
    <dbReference type="NCBI Taxonomy" id="2591372"/>
    <lineage>
        <taxon>Viruses</taxon>
        <taxon>Duplodnaviria</taxon>
        <taxon>Heunggongvirae</taxon>
        <taxon>Uroviricota</taxon>
        <taxon>Caudoviricetes</taxon>
        <taxon>Lindbergviridae</taxon>
        <taxon>Myosmarvirus</taxon>
        <taxon>Myosmarvirus myosmar</taxon>
    </lineage>
</organism>
<feature type="domain" description="Anti-CBASS protein Acb1-like N-terminal" evidence="2">
    <location>
        <begin position="123"/>
        <end position="470"/>
    </location>
</feature>
<dbReference type="GO" id="GO:0004427">
    <property type="term" value="F:inorganic diphosphate phosphatase activity"/>
    <property type="evidence" value="ECO:0007669"/>
    <property type="project" value="InterPro"/>
</dbReference>
<feature type="region of interest" description="Disordered" evidence="1">
    <location>
        <begin position="537"/>
        <end position="571"/>
    </location>
</feature>
<sequence length="789" mass="87677">MKLFNRFLRRKATETAKDAVEKVMDDARKKADPLDMLARTYSAKGFEEAAATEKHFVDISSFPVYIPGNSTHYAMDGKLLPVKSAADDGMSPTPMSPAKMRPSEYSVPDSIQGWYMSQGFIGYQACALIAQHWLVDKACTLAGEDAVRNGWTLKADGDDELTMELKSKIDDLDIEFGVHKHMTDMFRFTNIFGIRILIFVVDSDDPMYYEKPFNIDGVRQGSYKGISQIDPYWMTPMLTSNCMSNPASIHFYDPEYWMVNGIKYHRSHLIISRTAQPADILKPTYYFGGIPLVQRIYERVYAAERTANEAPLLAMNKRTTAIHVDLEKAVLNEEKFLDRIRLWVKFRDNHAVKVLGTEETMDQFDTSLSDFDSVIMNQYQLVASIAKTPATKLLGTSPKGFNATGEFETISYHEELESIQANMMTPFLNRHYLILMKSEGIDIGLNIVWEPVDSITTQARAEMNDKKAQTGVQLITAGVISPDEERSRLKSDKYSGYNLTDEAADKTPGFSPENIAQFQEAGAEMAKGIAAIGKTEVAETKAEQPSVNTGSQPLPDTDPTMPRESDAKDSPANMAHVSSLLADLYGKLDAVVDIVRPEGGELQFKRHDPMRSVGASVQPSISPSVGGIKDVMPSMSADQLPKMKIGGLNIVVENPKGSIRKGNSVDGNWQVKMPMHYGYIKGTIGADGDEIDCFIGPDASSQKVFVVNQKDVHSNDFDEHKVMLGYTSAMEAKAAYKSAFSDDWTGYDGIVGMPMDQFKRWLKDWDMSIPAQGTHSANPIAPKDEKNAI</sequence>
<reference evidence="4 5" key="1">
    <citation type="submission" date="2019-06" db="EMBL/GenBank/DDBJ databases">
        <authorList>
            <person name="Handoko Y.A."/>
            <person name="Wardani A.K."/>
            <person name="Sutrisno A."/>
            <person name="Widjanarko S.B."/>
            <person name="Sharma R."/>
            <person name="Grose J.H."/>
        </authorList>
    </citation>
    <scope>NUCLEOTIDE SEQUENCE [LARGE SCALE GENOMIC DNA]</scope>
</reference>
<dbReference type="InterPro" id="IPR024459">
    <property type="entry name" value="Acb1-like_N"/>
</dbReference>
<evidence type="ECO:0000313" key="5">
    <source>
        <dbReference type="Proteomes" id="UP000322055"/>
    </source>
</evidence>
<dbReference type="SUPFAM" id="SSF50324">
    <property type="entry name" value="Inorganic pyrophosphatase"/>
    <property type="match status" value="1"/>
</dbReference>
<dbReference type="Proteomes" id="UP000322055">
    <property type="component" value="Segment"/>
</dbReference>
<protein>
    <submittedName>
        <fullName evidence="4">Putative structural protein</fullName>
    </submittedName>
</protein>
<dbReference type="GO" id="GO:0000287">
    <property type="term" value="F:magnesium ion binding"/>
    <property type="evidence" value="ECO:0007669"/>
    <property type="project" value="InterPro"/>
</dbReference>
<accession>A0A5B9NQF6</accession>
<dbReference type="Pfam" id="PF18823">
    <property type="entry name" value="InPase"/>
    <property type="match status" value="1"/>
</dbReference>
<dbReference type="Pfam" id="PF06381">
    <property type="entry name" value="Phage_portal_3"/>
    <property type="match status" value="1"/>
</dbReference>